<feature type="compositionally biased region" description="Polar residues" evidence="1">
    <location>
        <begin position="1"/>
        <end position="10"/>
    </location>
</feature>
<comment type="caution">
    <text evidence="2">The sequence shown here is derived from an EMBL/GenBank/DDBJ whole genome shotgun (WGS) entry which is preliminary data.</text>
</comment>
<evidence type="ECO:0000313" key="2">
    <source>
        <dbReference type="EMBL" id="EAQ82510.1"/>
    </source>
</evidence>
<gene>
    <name evidence="2" type="ORF">DSM3645_08932</name>
</gene>
<dbReference type="AlphaFoldDB" id="A3ZL77"/>
<accession>A3ZL77</accession>
<organism evidence="2 3">
    <name type="scientific">Blastopirellula marina DSM 3645</name>
    <dbReference type="NCBI Taxonomy" id="314230"/>
    <lineage>
        <taxon>Bacteria</taxon>
        <taxon>Pseudomonadati</taxon>
        <taxon>Planctomycetota</taxon>
        <taxon>Planctomycetia</taxon>
        <taxon>Pirellulales</taxon>
        <taxon>Pirellulaceae</taxon>
        <taxon>Blastopirellula</taxon>
    </lineage>
</organism>
<reference evidence="2 3" key="1">
    <citation type="submission" date="2006-02" db="EMBL/GenBank/DDBJ databases">
        <authorList>
            <person name="Amann R."/>
            <person name="Ferriera S."/>
            <person name="Johnson J."/>
            <person name="Kravitz S."/>
            <person name="Halpern A."/>
            <person name="Remington K."/>
            <person name="Beeson K."/>
            <person name="Tran B."/>
            <person name="Rogers Y.-H."/>
            <person name="Friedman R."/>
            <person name="Venter J.C."/>
        </authorList>
    </citation>
    <scope>NUCLEOTIDE SEQUENCE [LARGE SCALE GENOMIC DNA]</scope>
    <source>
        <strain evidence="2 3">DSM 3645</strain>
    </source>
</reference>
<proteinExistence type="predicted"/>
<feature type="region of interest" description="Disordered" evidence="1">
    <location>
        <begin position="1"/>
        <end position="38"/>
    </location>
</feature>
<dbReference type="Proteomes" id="UP000004358">
    <property type="component" value="Unassembled WGS sequence"/>
</dbReference>
<dbReference type="HOGENOM" id="CLU_3325126_0_0_0"/>
<dbReference type="EMBL" id="AANZ01000001">
    <property type="protein sequence ID" value="EAQ82510.1"/>
    <property type="molecule type" value="Genomic_DNA"/>
</dbReference>
<evidence type="ECO:0000313" key="3">
    <source>
        <dbReference type="Proteomes" id="UP000004358"/>
    </source>
</evidence>
<evidence type="ECO:0000256" key="1">
    <source>
        <dbReference type="SAM" id="MobiDB-lite"/>
    </source>
</evidence>
<name>A3ZL77_9BACT</name>
<protein>
    <submittedName>
        <fullName evidence="2">Uncharacterized protein</fullName>
    </submittedName>
</protein>
<sequence>MGKQFQQQSVDLLDRRRRLKEKTSKQTMEVDILQTAKS</sequence>